<sequence>MTGKFVMFSAPRQLTLNPYRPLSVIDANQAAAKAKRFGGTGTEVYMQGLATCLAKASLGCLPTARPDSRTACAFFISGDMRLGAYGRRPASSLNLSHDAAPSVKSPGNELRTQCVDALLCLPRHKAFALRTGAELQTWSHHLANQRPGAQPRKPEWQTLRLSILHLEVFDKLGHVSEDLRSVAAHRAWSLRRRLCATSSGQTVAWKRVVPLAPTPLSPARPSIHDKGTKLLHVAQLAQCDPRGMNYRIFLGSGGSAANLSVPVNRMPIAAHPPATWRAWRSQHLADVEKPRNISDISTQIASYMRGSPSSGLRSEIETQPTPEAGPDRRDCVSSETLSRGRGAHVIYTGDGVARFGPAPRSLVMARLHPCSAGMRPFN</sequence>
<dbReference type="InParanoid" id="G3JPH5"/>
<feature type="compositionally biased region" description="Polar residues" evidence="1">
    <location>
        <begin position="304"/>
        <end position="321"/>
    </location>
</feature>
<dbReference type="VEuPathDB" id="FungiDB:CCM_08038"/>
<evidence type="ECO:0000313" key="3">
    <source>
        <dbReference type="Proteomes" id="UP000001610"/>
    </source>
</evidence>
<reference evidence="2 3" key="1">
    <citation type="journal article" date="2011" name="Genome Biol.">
        <title>Genome sequence of the insect pathogenic fungus Cordyceps militaris, a valued traditional Chinese medicine.</title>
        <authorList>
            <person name="Zheng P."/>
            <person name="Xia Y."/>
            <person name="Xiao G."/>
            <person name="Xiong C."/>
            <person name="Hu X."/>
            <person name="Zhang S."/>
            <person name="Zheng H."/>
            <person name="Huang Y."/>
            <person name="Zhou Y."/>
            <person name="Wang S."/>
            <person name="Zhao G.P."/>
            <person name="Liu X."/>
            <person name="St Leger R.J."/>
            <person name="Wang C."/>
        </authorList>
    </citation>
    <scope>NUCLEOTIDE SEQUENCE [LARGE SCALE GENOMIC DNA]</scope>
    <source>
        <strain evidence="2 3">CM01</strain>
    </source>
</reference>
<evidence type="ECO:0000313" key="2">
    <source>
        <dbReference type="EMBL" id="EGX89785.1"/>
    </source>
</evidence>
<dbReference type="GeneID" id="18170047"/>
<keyword evidence="3" id="KW-1185">Reference proteome</keyword>
<dbReference type="HOGENOM" id="CLU_731619_0_0_1"/>
<protein>
    <submittedName>
        <fullName evidence="2">Uncharacterized protein</fullName>
    </submittedName>
</protein>
<proteinExistence type="predicted"/>
<dbReference type="KEGG" id="cmt:CCM_08038"/>
<name>G3JPH5_CORMM</name>
<dbReference type="AlphaFoldDB" id="G3JPH5"/>
<accession>G3JPH5</accession>
<dbReference type="Proteomes" id="UP000001610">
    <property type="component" value="Unassembled WGS sequence"/>
</dbReference>
<gene>
    <name evidence="2" type="ORF">CCM_08038</name>
</gene>
<dbReference type="EMBL" id="JH126404">
    <property type="protein sequence ID" value="EGX89785.1"/>
    <property type="molecule type" value="Genomic_DNA"/>
</dbReference>
<dbReference type="RefSeq" id="XP_006673240.1">
    <property type="nucleotide sequence ID" value="XM_006673177.1"/>
</dbReference>
<organism evidence="2 3">
    <name type="scientific">Cordyceps militaris (strain CM01)</name>
    <name type="common">Caterpillar fungus</name>
    <dbReference type="NCBI Taxonomy" id="983644"/>
    <lineage>
        <taxon>Eukaryota</taxon>
        <taxon>Fungi</taxon>
        <taxon>Dikarya</taxon>
        <taxon>Ascomycota</taxon>
        <taxon>Pezizomycotina</taxon>
        <taxon>Sordariomycetes</taxon>
        <taxon>Hypocreomycetidae</taxon>
        <taxon>Hypocreales</taxon>
        <taxon>Cordycipitaceae</taxon>
        <taxon>Cordyceps</taxon>
    </lineage>
</organism>
<feature type="region of interest" description="Disordered" evidence="1">
    <location>
        <begin position="304"/>
        <end position="335"/>
    </location>
</feature>
<evidence type="ECO:0000256" key="1">
    <source>
        <dbReference type="SAM" id="MobiDB-lite"/>
    </source>
</evidence>